<dbReference type="Proteomes" id="UP000034616">
    <property type="component" value="Unassembled WGS sequence"/>
</dbReference>
<gene>
    <name evidence="4" type="ORF">UU35_C0007G0092</name>
</gene>
<dbReference type="GO" id="GO:0045892">
    <property type="term" value="P:negative regulation of DNA-templated transcription"/>
    <property type="evidence" value="ECO:0007669"/>
    <property type="project" value="TreeGrafter"/>
</dbReference>
<accession>A0A0G0UHF4</accession>
<dbReference type="Pfam" id="PF01475">
    <property type="entry name" value="FUR"/>
    <property type="match status" value="1"/>
</dbReference>
<feature type="binding site" evidence="3">
    <location>
        <position position="83"/>
    </location>
    <ligand>
        <name>Fe cation</name>
        <dbReference type="ChEBI" id="CHEBI:24875"/>
    </ligand>
</feature>
<dbReference type="AlphaFoldDB" id="A0A0G0UHF4"/>
<reference evidence="4 5" key="1">
    <citation type="journal article" date="2015" name="Nature">
        <title>rRNA introns, odd ribosomes, and small enigmatic genomes across a large radiation of phyla.</title>
        <authorList>
            <person name="Brown C.T."/>
            <person name="Hug L.A."/>
            <person name="Thomas B.C."/>
            <person name="Sharon I."/>
            <person name="Castelle C.J."/>
            <person name="Singh A."/>
            <person name="Wilkins M.J."/>
            <person name="Williams K.H."/>
            <person name="Banfield J.F."/>
        </authorList>
    </citation>
    <scope>NUCLEOTIDE SEQUENCE [LARGE SCALE GENOMIC DNA]</scope>
</reference>
<keyword evidence="3" id="KW-0408">Iron</keyword>
<dbReference type="EMBL" id="LCAH01000007">
    <property type="protein sequence ID" value="KKR86946.1"/>
    <property type="molecule type" value="Genomic_DNA"/>
</dbReference>
<dbReference type="PANTHER" id="PTHR33202">
    <property type="entry name" value="ZINC UPTAKE REGULATION PROTEIN"/>
    <property type="match status" value="1"/>
</dbReference>
<keyword evidence="2" id="KW-0862">Zinc</keyword>
<dbReference type="SUPFAM" id="SSF46785">
    <property type="entry name" value="Winged helix' DNA-binding domain"/>
    <property type="match status" value="1"/>
</dbReference>
<dbReference type="PANTHER" id="PTHR33202:SF2">
    <property type="entry name" value="FERRIC UPTAKE REGULATION PROTEIN"/>
    <property type="match status" value="1"/>
</dbReference>
<proteinExistence type="predicted"/>
<organism evidence="4 5">
    <name type="scientific">Candidatus Uhrbacteria bacterium GW2011_GWC2_41_11</name>
    <dbReference type="NCBI Taxonomy" id="1618985"/>
    <lineage>
        <taxon>Bacteria</taxon>
        <taxon>Candidatus Uhriibacteriota</taxon>
    </lineage>
</organism>
<comment type="caution">
    <text evidence="4">The sequence shown here is derived from an EMBL/GenBank/DDBJ whole genome shotgun (WGS) entry which is preliminary data.</text>
</comment>
<comment type="cofactor">
    <cofactor evidence="2">
        <name>Zn(2+)</name>
        <dbReference type="ChEBI" id="CHEBI:29105"/>
    </cofactor>
    <text evidence="2">Binds 1 zinc ion per subunit.</text>
</comment>
<evidence type="ECO:0000256" key="2">
    <source>
        <dbReference type="PIRSR" id="PIRSR602481-1"/>
    </source>
</evidence>
<evidence type="ECO:0000256" key="3">
    <source>
        <dbReference type="PIRSR" id="PIRSR602481-2"/>
    </source>
</evidence>
<dbReference type="GO" id="GO:0003700">
    <property type="term" value="F:DNA-binding transcription factor activity"/>
    <property type="evidence" value="ECO:0007669"/>
    <property type="project" value="InterPro"/>
</dbReference>
<dbReference type="GO" id="GO:0008270">
    <property type="term" value="F:zinc ion binding"/>
    <property type="evidence" value="ECO:0007669"/>
    <property type="project" value="TreeGrafter"/>
</dbReference>
<keyword evidence="2" id="KW-0479">Metal-binding</keyword>
<dbReference type="InterPro" id="IPR036390">
    <property type="entry name" value="WH_DNA-bd_sf"/>
</dbReference>
<feature type="binding site" evidence="3">
    <location>
        <position position="108"/>
    </location>
    <ligand>
        <name>Fe cation</name>
        <dbReference type="ChEBI" id="CHEBI:24875"/>
    </ligand>
</feature>
<evidence type="ECO:0000256" key="1">
    <source>
        <dbReference type="ARBA" id="ARBA00011738"/>
    </source>
</evidence>
<feature type="binding site" evidence="2">
    <location>
        <position position="116"/>
    </location>
    <ligand>
        <name>Zn(2+)</name>
        <dbReference type="ChEBI" id="CHEBI:29105"/>
    </ligand>
</feature>
<dbReference type="Gene3D" id="1.10.10.10">
    <property type="entry name" value="Winged helix-like DNA-binding domain superfamily/Winged helix DNA-binding domain"/>
    <property type="match status" value="1"/>
</dbReference>
<evidence type="ECO:0000313" key="4">
    <source>
        <dbReference type="EMBL" id="KKR86946.1"/>
    </source>
</evidence>
<protein>
    <submittedName>
        <fullName evidence="4">Ferric uptake regulator, Fur family</fullName>
    </submittedName>
</protein>
<feature type="binding site" evidence="2">
    <location>
        <position position="92"/>
    </location>
    <ligand>
        <name>Zn(2+)</name>
        <dbReference type="ChEBI" id="CHEBI:29105"/>
    </ligand>
</feature>
<name>A0A0G0UHF4_9BACT</name>
<evidence type="ECO:0000313" key="5">
    <source>
        <dbReference type="Proteomes" id="UP000034616"/>
    </source>
</evidence>
<dbReference type="GO" id="GO:0000976">
    <property type="term" value="F:transcription cis-regulatory region binding"/>
    <property type="evidence" value="ECO:0007669"/>
    <property type="project" value="TreeGrafter"/>
</dbReference>
<dbReference type="GO" id="GO:0005829">
    <property type="term" value="C:cytosol"/>
    <property type="evidence" value="ECO:0007669"/>
    <property type="project" value="TreeGrafter"/>
</dbReference>
<sequence>MDHCFIETNLKKIGLRKTVDRHKILERFAEHRTWSASQLFHALPHMDLSTVYRNIEILVQKNMIRPVHSHDDEIHYEQTQDTHHDHLICRQCDIVHCIPCPIRRISEHHLELFGLCETCKHQ</sequence>
<dbReference type="GO" id="GO:1900376">
    <property type="term" value="P:regulation of secondary metabolite biosynthetic process"/>
    <property type="evidence" value="ECO:0007669"/>
    <property type="project" value="TreeGrafter"/>
</dbReference>
<comment type="subunit">
    <text evidence="1">Homodimer.</text>
</comment>
<comment type="cofactor">
    <cofactor evidence="3">
        <name>Mn(2+)</name>
        <dbReference type="ChEBI" id="CHEBI:29035"/>
    </cofactor>
    <cofactor evidence="3">
        <name>Fe(2+)</name>
        <dbReference type="ChEBI" id="CHEBI:29033"/>
    </cofactor>
    <text evidence="3">Binds 1 Mn(2+) or Fe(2+) ion per subunit.</text>
</comment>
<dbReference type="InterPro" id="IPR036388">
    <property type="entry name" value="WH-like_DNA-bd_sf"/>
</dbReference>
<feature type="binding site" evidence="3">
    <location>
        <position position="85"/>
    </location>
    <ligand>
        <name>Fe cation</name>
        <dbReference type="ChEBI" id="CHEBI:24875"/>
    </ligand>
</feature>
<dbReference type="InterPro" id="IPR002481">
    <property type="entry name" value="FUR"/>
</dbReference>
<feature type="binding site" evidence="2">
    <location>
        <position position="119"/>
    </location>
    <ligand>
        <name>Zn(2+)</name>
        <dbReference type="ChEBI" id="CHEBI:29105"/>
    </ligand>
</feature>
<feature type="binding site" evidence="2">
    <location>
        <position position="89"/>
    </location>
    <ligand>
        <name>Zn(2+)</name>
        <dbReference type="ChEBI" id="CHEBI:29105"/>
    </ligand>
</feature>